<dbReference type="Proteomes" id="UP000292781">
    <property type="component" value="Unassembled WGS sequence"/>
</dbReference>
<evidence type="ECO:0000256" key="1">
    <source>
        <dbReference type="ARBA" id="ARBA00004196"/>
    </source>
</evidence>
<dbReference type="AlphaFoldDB" id="A0A4Q9VTS6"/>
<dbReference type="GO" id="GO:0030313">
    <property type="term" value="C:cell envelope"/>
    <property type="evidence" value="ECO:0007669"/>
    <property type="project" value="UniProtKB-SubCell"/>
</dbReference>
<dbReference type="InterPro" id="IPR028082">
    <property type="entry name" value="Peripla_BP_I"/>
</dbReference>
<keyword evidence="6" id="KW-1185">Reference proteome</keyword>
<evidence type="ECO:0000313" key="5">
    <source>
        <dbReference type="EMBL" id="TBW39514.1"/>
    </source>
</evidence>
<dbReference type="GO" id="GO:0030246">
    <property type="term" value="F:carbohydrate binding"/>
    <property type="evidence" value="ECO:0007669"/>
    <property type="project" value="UniProtKB-ARBA"/>
</dbReference>
<evidence type="ECO:0000313" key="6">
    <source>
        <dbReference type="Proteomes" id="UP000292781"/>
    </source>
</evidence>
<dbReference type="CDD" id="cd01536">
    <property type="entry name" value="PBP1_ABC_sugar_binding-like"/>
    <property type="match status" value="1"/>
</dbReference>
<evidence type="ECO:0000256" key="2">
    <source>
        <dbReference type="ARBA" id="ARBA00007639"/>
    </source>
</evidence>
<comment type="subcellular location">
    <subcellularLocation>
        <location evidence="1">Cell envelope</location>
    </subcellularLocation>
</comment>
<dbReference type="SUPFAM" id="SSF53822">
    <property type="entry name" value="Periplasmic binding protein-like I"/>
    <property type="match status" value="1"/>
</dbReference>
<accession>A0A4Q9VTS6</accession>
<dbReference type="PANTHER" id="PTHR46847">
    <property type="entry name" value="D-ALLOSE-BINDING PERIPLASMIC PROTEIN-RELATED"/>
    <property type="match status" value="1"/>
</dbReference>
<comment type="similarity">
    <text evidence="2">Belongs to the bacterial solute-binding protein 2 family.</text>
</comment>
<evidence type="ECO:0000259" key="4">
    <source>
        <dbReference type="Pfam" id="PF13407"/>
    </source>
</evidence>
<feature type="domain" description="Periplasmic binding protein" evidence="4">
    <location>
        <begin position="36"/>
        <end position="291"/>
    </location>
</feature>
<name>A0A4Q9VTS6_9HYPH</name>
<evidence type="ECO:0000256" key="3">
    <source>
        <dbReference type="ARBA" id="ARBA00022729"/>
    </source>
</evidence>
<dbReference type="EMBL" id="SJFN01000007">
    <property type="protein sequence ID" value="TBW39514.1"/>
    <property type="molecule type" value="Genomic_DNA"/>
</dbReference>
<comment type="caution">
    <text evidence="5">The sequence shown here is derived from an EMBL/GenBank/DDBJ whole genome shotgun (WGS) entry which is preliminary data.</text>
</comment>
<dbReference type="PANTHER" id="PTHR46847:SF1">
    <property type="entry name" value="D-ALLOSE-BINDING PERIPLASMIC PROTEIN-RELATED"/>
    <property type="match status" value="1"/>
</dbReference>
<proteinExistence type="inferred from homology"/>
<sequence length="321" mass="33870">MNEITRRDLVGGALALSTVGLAGTAAAAAGFELAVVAFQMSSETHARVANAAAAAGKAKGWSTTILNSEGSLPKHAEQLETLIQSKPSAIIVAMGKPVEAEEQLKKAKDAGIPVVMVMSGASPHILFDIEANEYKVGAEAALWLLGQMGFQGKILTERFDGNVGTRIRGRVLDAVLAENTGVKVVGSHAMARTQSWRDDVRQGMQTQLLQHGTEIDGLWASFDGQAFVIDDILKAQGVKKGQIKFVSIDGGAETFRRIADPDSLLMATVAIPFEAMGSGAVEALDRIVVKKEAKAAITAGPYLFMDATLVDAVNVAQFLKP</sequence>
<dbReference type="Gene3D" id="3.40.50.2300">
    <property type="match status" value="2"/>
</dbReference>
<organism evidence="5 6">
    <name type="scientific">Siculibacillus lacustris</name>
    <dbReference type="NCBI Taxonomy" id="1549641"/>
    <lineage>
        <taxon>Bacteria</taxon>
        <taxon>Pseudomonadati</taxon>
        <taxon>Pseudomonadota</taxon>
        <taxon>Alphaproteobacteria</taxon>
        <taxon>Hyphomicrobiales</taxon>
        <taxon>Ancalomicrobiaceae</taxon>
        <taxon>Siculibacillus</taxon>
    </lineage>
</organism>
<protein>
    <submittedName>
        <fullName evidence="5">Sugar ABC transporter substrate-binding protein</fullName>
    </submittedName>
</protein>
<dbReference type="RefSeq" id="WP_131307406.1">
    <property type="nucleotide sequence ID" value="NZ_SJFN01000007.1"/>
</dbReference>
<dbReference type="InterPro" id="IPR025997">
    <property type="entry name" value="SBP_2_dom"/>
</dbReference>
<dbReference type="Pfam" id="PF13407">
    <property type="entry name" value="Peripla_BP_4"/>
    <property type="match status" value="1"/>
</dbReference>
<dbReference type="InterPro" id="IPR006311">
    <property type="entry name" value="TAT_signal"/>
</dbReference>
<keyword evidence="3" id="KW-0732">Signal</keyword>
<dbReference type="PROSITE" id="PS51318">
    <property type="entry name" value="TAT"/>
    <property type="match status" value="1"/>
</dbReference>
<dbReference type="OrthoDB" id="44362at2"/>
<reference evidence="5 6" key="1">
    <citation type="submission" date="2019-02" db="EMBL/GenBank/DDBJ databases">
        <title>Siculibacillus lacustris gen. nov., sp. nov., a new rosette-forming bacterium isolated from a freshwater crater lake (Lake St. Ana, Romania).</title>
        <authorList>
            <person name="Felfoldi T."/>
            <person name="Marton Z."/>
            <person name="Szabo A."/>
            <person name="Mentes A."/>
            <person name="Boka K."/>
            <person name="Marialigeti K."/>
            <person name="Mathe I."/>
            <person name="Koncz M."/>
            <person name="Schumann P."/>
            <person name="Toth E."/>
        </authorList>
    </citation>
    <scope>NUCLEOTIDE SEQUENCE [LARGE SCALE GENOMIC DNA]</scope>
    <source>
        <strain evidence="5 6">SA-279</strain>
    </source>
</reference>
<gene>
    <name evidence="5" type="ORF">EYW49_06490</name>
</gene>